<dbReference type="InterPro" id="IPR000182">
    <property type="entry name" value="GNAT_dom"/>
</dbReference>
<organism evidence="2 3">
    <name type="scientific">Streptomyces gulbargensis</name>
    <dbReference type="NCBI Taxonomy" id="364901"/>
    <lineage>
        <taxon>Bacteria</taxon>
        <taxon>Bacillati</taxon>
        <taxon>Actinomycetota</taxon>
        <taxon>Actinomycetes</taxon>
        <taxon>Kitasatosporales</taxon>
        <taxon>Streptomycetaceae</taxon>
        <taxon>Streptomyces</taxon>
    </lineage>
</organism>
<gene>
    <name evidence="2" type="ORF">GCM10022244_39050</name>
</gene>
<dbReference type="InterPro" id="IPR016181">
    <property type="entry name" value="Acyl_CoA_acyltransferase"/>
</dbReference>
<dbReference type="SUPFAM" id="SSF55729">
    <property type="entry name" value="Acyl-CoA N-acyltransferases (Nat)"/>
    <property type="match status" value="1"/>
</dbReference>
<dbReference type="PANTHER" id="PTHR43441:SF10">
    <property type="entry name" value="ACETYLTRANSFERASE"/>
    <property type="match status" value="1"/>
</dbReference>
<protein>
    <submittedName>
        <fullName evidence="2">GNAT family N-acetyltransferase</fullName>
    </submittedName>
</protein>
<dbReference type="Proteomes" id="UP001501000">
    <property type="component" value="Unassembled WGS sequence"/>
</dbReference>
<dbReference type="CDD" id="cd04301">
    <property type="entry name" value="NAT_SF"/>
    <property type="match status" value="1"/>
</dbReference>
<name>A0ABP7MLM3_9ACTN</name>
<accession>A0ABP7MLM3</accession>
<sequence length="200" mass="21459">MNSPSPIPPVVPAGRMAAMEQPVLDVPGTGLELRPWRPADAGALIAAARDPAIHRWNRLPVETPEEVRRRIDRMRERWHAELSAVWAVARPGGEAIGLIGCGDIDLAGGSGEILYWLLPAARGGGVAARATRRVSAWALDDLGLHRLRLCHSVGNPASCRVAGKAGFLYEGTMRGALLHADGWHDQHLHALVAGAPRRDA</sequence>
<proteinExistence type="predicted"/>
<dbReference type="RefSeq" id="WP_345284518.1">
    <property type="nucleotide sequence ID" value="NZ_BAABAJ010000012.1"/>
</dbReference>
<reference evidence="3" key="1">
    <citation type="journal article" date="2019" name="Int. J. Syst. Evol. Microbiol.">
        <title>The Global Catalogue of Microorganisms (GCM) 10K type strain sequencing project: providing services to taxonomists for standard genome sequencing and annotation.</title>
        <authorList>
            <consortium name="The Broad Institute Genomics Platform"/>
            <consortium name="The Broad Institute Genome Sequencing Center for Infectious Disease"/>
            <person name="Wu L."/>
            <person name="Ma J."/>
        </authorList>
    </citation>
    <scope>NUCLEOTIDE SEQUENCE [LARGE SCALE GENOMIC DNA]</scope>
    <source>
        <strain evidence="3">JCM 16956</strain>
    </source>
</reference>
<dbReference type="EMBL" id="BAABAJ010000012">
    <property type="protein sequence ID" value="GAA3925896.1"/>
    <property type="molecule type" value="Genomic_DNA"/>
</dbReference>
<keyword evidence="3" id="KW-1185">Reference proteome</keyword>
<feature type="domain" description="N-acetyltransferase" evidence="1">
    <location>
        <begin position="31"/>
        <end position="198"/>
    </location>
</feature>
<dbReference type="Pfam" id="PF13302">
    <property type="entry name" value="Acetyltransf_3"/>
    <property type="match status" value="1"/>
</dbReference>
<dbReference type="InterPro" id="IPR051908">
    <property type="entry name" value="Ribosomal_N-acetyltransferase"/>
</dbReference>
<dbReference type="PANTHER" id="PTHR43441">
    <property type="entry name" value="RIBOSOMAL-PROTEIN-SERINE ACETYLTRANSFERASE"/>
    <property type="match status" value="1"/>
</dbReference>
<comment type="caution">
    <text evidence="2">The sequence shown here is derived from an EMBL/GenBank/DDBJ whole genome shotgun (WGS) entry which is preliminary data.</text>
</comment>
<evidence type="ECO:0000313" key="2">
    <source>
        <dbReference type="EMBL" id="GAA3925896.1"/>
    </source>
</evidence>
<dbReference type="Gene3D" id="3.40.630.30">
    <property type="match status" value="1"/>
</dbReference>
<dbReference type="PROSITE" id="PS51186">
    <property type="entry name" value="GNAT"/>
    <property type="match status" value="1"/>
</dbReference>
<evidence type="ECO:0000259" key="1">
    <source>
        <dbReference type="PROSITE" id="PS51186"/>
    </source>
</evidence>
<evidence type="ECO:0000313" key="3">
    <source>
        <dbReference type="Proteomes" id="UP001501000"/>
    </source>
</evidence>